<name>A0A644XEE4_9ZZZZ</name>
<sequence>MGRAGQARVEAVQRAQDLDRLLGALHLGVHQRGLEGADIAGAVARRAVPGGRHDALIVLDAAVLDLDPVAKRAARRLGHADALRLRRPGRGVPFLDIRRRLVAIPDVGDHLVEEVPLQARAILAFERPRRGAAQRREERVERQVHGAQKPVDLVLDVLVALGIAHDIAGERPHLHRVALPARRLDPGIFRRLVEFDDIGARALGVRAKLVMRRGLAVPGVQALARLAIGVPGVIDEFLHLLGVARIDVVDLAQVAVDDRAARQVQLLRREIVRVFRDVAIGQAGLRRQAPAIEPVTIEAADRDHVGDVDVAVELGRLVDDRGDEVQPLHVDRADRADAVDVDRARHAAHQPVRMRVLAAEDGVDLDDLLLQIKRLEVMGRRHQIRLGRQQIGRVVPIAVLEKPELPAFDELLQTVLHVAEVAGGGQRVARAHRLLQLGSGLRIGAERIHRVHPIERMQVIEMDDMVVDLQRELHHVADRVRVVRDLDAKRILDRADRGQRVGAGADAADPLGEGPGVARVAALQDDLKPAPHRAGRDRVADDAVLVDIHLAAHVALDAGDRVDDDALAGGVEGEAVRGLGGHGLRLLVLLLRALQRGDGGMHRHGAADDGGRGAADLVGVGLDAELLDVGQPVIERALIPEPVFRAADAAVPRLDREGHAVVPAHRRAGVVGGRPLAAHLVEAIALARIFVVPVLDELAGVEMRPAIALVVDALAVEHRRAALTVEFRQPVEGQHVGDDAGHHLGDRRAARHLDDRLVGDDLVHRRRPRRVRCRRLHAAIGGAGAPADDRLGVLGGVFQLLDEGLAADDAEHAVLVERRVALDREDVVALVFLDRVLKRRLGRRARRRHQRVVVIERDHRQHDVLCQRMGRADEAFRTAGAFEPMHPDDGRARLRLHRLGDLRHVSRAKAKRRRGERAIFHEAAAGDPLTPHHVIEGFDCRHWSLPGPFKARGPGGLRAVFLGMQRDDGLCQRDFTLWRTMCFYRKINGLARSLPRRAASA</sequence>
<dbReference type="EMBL" id="VSSQ01002301">
    <property type="protein sequence ID" value="MPM14565.1"/>
    <property type="molecule type" value="Genomic_DNA"/>
</dbReference>
<gene>
    <name evidence="1" type="ORF">SDC9_60929</name>
</gene>
<reference evidence="1" key="1">
    <citation type="submission" date="2019-08" db="EMBL/GenBank/DDBJ databases">
        <authorList>
            <person name="Kucharzyk K."/>
            <person name="Murdoch R.W."/>
            <person name="Higgins S."/>
            <person name="Loffler F."/>
        </authorList>
    </citation>
    <scope>NUCLEOTIDE SEQUENCE</scope>
</reference>
<comment type="caution">
    <text evidence="1">The sequence shown here is derived from an EMBL/GenBank/DDBJ whole genome shotgun (WGS) entry which is preliminary data.</text>
</comment>
<proteinExistence type="predicted"/>
<accession>A0A644XEE4</accession>
<organism evidence="1">
    <name type="scientific">bioreactor metagenome</name>
    <dbReference type="NCBI Taxonomy" id="1076179"/>
    <lineage>
        <taxon>unclassified sequences</taxon>
        <taxon>metagenomes</taxon>
        <taxon>ecological metagenomes</taxon>
    </lineage>
</organism>
<dbReference type="AlphaFoldDB" id="A0A644XEE4"/>
<evidence type="ECO:0000313" key="1">
    <source>
        <dbReference type="EMBL" id="MPM14565.1"/>
    </source>
</evidence>
<protein>
    <submittedName>
        <fullName evidence="1">Uncharacterized protein</fullName>
    </submittedName>
</protein>